<keyword evidence="3" id="KW-1185">Reference proteome</keyword>
<feature type="region of interest" description="Disordered" evidence="1">
    <location>
        <begin position="1"/>
        <end position="53"/>
    </location>
</feature>
<accession>A0A918Q6L2</accession>
<dbReference type="Proteomes" id="UP000662572">
    <property type="component" value="Unassembled WGS sequence"/>
</dbReference>
<reference evidence="2" key="1">
    <citation type="journal article" date="2014" name="Int. J. Syst. Evol. Microbiol.">
        <title>Complete genome sequence of Corynebacterium casei LMG S-19264T (=DSM 44701T), isolated from a smear-ripened cheese.</title>
        <authorList>
            <consortium name="US DOE Joint Genome Institute (JGI-PGF)"/>
            <person name="Walter F."/>
            <person name="Albersmeier A."/>
            <person name="Kalinowski J."/>
            <person name="Ruckert C."/>
        </authorList>
    </citation>
    <scope>NUCLEOTIDE SEQUENCE</scope>
    <source>
        <strain evidence="2">KCTC 32296</strain>
    </source>
</reference>
<organism evidence="2 3">
    <name type="scientific">Asticcacaulis endophyticus</name>
    <dbReference type="NCBI Taxonomy" id="1395890"/>
    <lineage>
        <taxon>Bacteria</taxon>
        <taxon>Pseudomonadati</taxon>
        <taxon>Pseudomonadota</taxon>
        <taxon>Alphaproteobacteria</taxon>
        <taxon>Caulobacterales</taxon>
        <taxon>Caulobacteraceae</taxon>
        <taxon>Asticcacaulis</taxon>
    </lineage>
</organism>
<evidence type="ECO:0000313" key="3">
    <source>
        <dbReference type="Proteomes" id="UP000662572"/>
    </source>
</evidence>
<comment type="caution">
    <text evidence="2">The sequence shown here is derived from an EMBL/GenBank/DDBJ whole genome shotgun (WGS) entry which is preliminary data.</text>
</comment>
<name>A0A918Q6L2_9CAUL</name>
<dbReference type="EMBL" id="BMZB01000002">
    <property type="protein sequence ID" value="GGZ33859.1"/>
    <property type="molecule type" value="Genomic_DNA"/>
</dbReference>
<dbReference type="AlphaFoldDB" id="A0A918Q6L2"/>
<evidence type="ECO:0000313" key="2">
    <source>
        <dbReference type="EMBL" id="GGZ33859.1"/>
    </source>
</evidence>
<protein>
    <submittedName>
        <fullName evidence="2">Uncharacterized protein</fullName>
    </submittedName>
</protein>
<evidence type="ECO:0000256" key="1">
    <source>
        <dbReference type="SAM" id="MobiDB-lite"/>
    </source>
</evidence>
<proteinExistence type="predicted"/>
<gene>
    <name evidence="2" type="ORF">GCM10011273_20280</name>
</gene>
<reference evidence="2" key="2">
    <citation type="submission" date="2020-09" db="EMBL/GenBank/DDBJ databases">
        <authorList>
            <person name="Sun Q."/>
            <person name="Kim S."/>
        </authorList>
    </citation>
    <scope>NUCLEOTIDE SEQUENCE</scope>
    <source>
        <strain evidence="2">KCTC 32296</strain>
    </source>
</reference>
<sequence length="69" mass="7328">MGSPRPGLMKTVPRGSPWAAAPPVGTQYPSRKRNPPAPRYHSPAPPGGHIASGMDIKGAWVERAAMRLT</sequence>
<feature type="compositionally biased region" description="Pro residues" evidence="1">
    <location>
        <begin position="35"/>
        <end position="46"/>
    </location>
</feature>